<sequence length="56" mass="6404">MNKKDNNSKTVLLELITAGIFYLKLIYLDNSVGAYIGDSIYMIFMLFLCWSSTSKD</sequence>
<evidence type="ECO:0000256" key="1">
    <source>
        <dbReference type="SAM" id="Phobius"/>
    </source>
</evidence>
<keyword evidence="1" id="KW-0812">Transmembrane</keyword>
<comment type="caution">
    <text evidence="2">The sequence shown here is derived from an EMBL/GenBank/DDBJ whole genome shotgun (WGS) entry which is preliminary data.</text>
</comment>
<protein>
    <submittedName>
        <fullName evidence="2">Uncharacterized protein</fullName>
    </submittedName>
</protein>
<dbReference type="HOGENOM" id="CLU_3008715_0_0_9"/>
<feature type="transmembrane region" description="Helical" evidence="1">
    <location>
        <begin position="12"/>
        <end position="28"/>
    </location>
</feature>
<evidence type="ECO:0000313" key="3">
    <source>
        <dbReference type="Proteomes" id="UP000003531"/>
    </source>
</evidence>
<dbReference type="Proteomes" id="UP000003531">
    <property type="component" value="Unassembled WGS sequence"/>
</dbReference>
<evidence type="ECO:0000313" key="2">
    <source>
        <dbReference type="EMBL" id="EEJ73535.1"/>
    </source>
</evidence>
<feature type="transmembrane region" description="Helical" evidence="1">
    <location>
        <begin position="34"/>
        <end position="53"/>
    </location>
</feature>
<dbReference type="EMBL" id="ACGT01000033">
    <property type="protein sequence ID" value="EEJ73535.1"/>
    <property type="molecule type" value="Genomic_DNA"/>
</dbReference>
<dbReference type="RefSeq" id="WP_003699201.1">
    <property type="nucleotide sequence ID" value="NZ_AYYT01000028.1"/>
</dbReference>
<accession>C2EIV2</accession>
<reference evidence="2 3" key="1">
    <citation type="submission" date="2009-01" db="EMBL/GenBank/DDBJ databases">
        <authorList>
            <person name="Qin X."/>
            <person name="Bachman B."/>
            <person name="Battles P."/>
            <person name="Bell A."/>
            <person name="Bess C."/>
            <person name="Bickham C."/>
            <person name="Chaboub L."/>
            <person name="Chen D."/>
            <person name="Coyle M."/>
            <person name="Deiros D.R."/>
            <person name="Dinh H."/>
            <person name="Forbes L."/>
            <person name="Fowler G."/>
            <person name="Francisco L."/>
            <person name="Fu Q."/>
            <person name="Gubbala S."/>
            <person name="Hale W."/>
            <person name="Han Y."/>
            <person name="Hemphill L."/>
            <person name="Highlander S.K."/>
            <person name="Hirani K."/>
            <person name="Hogues M."/>
            <person name="Jackson L."/>
            <person name="Jakkamsetti A."/>
            <person name="Javaid M."/>
            <person name="Jiang H."/>
            <person name="Korchina V."/>
            <person name="Kovar C."/>
            <person name="Lara F."/>
            <person name="Lee S."/>
            <person name="Mata R."/>
            <person name="Mathew T."/>
            <person name="Moen C."/>
            <person name="Morales K."/>
            <person name="Munidasa M."/>
            <person name="Nazareth L."/>
            <person name="Ngo R."/>
            <person name="Nguyen L."/>
            <person name="Okwuonu G."/>
            <person name="Ongeri F."/>
            <person name="Patil S."/>
            <person name="Petrosino J."/>
            <person name="Pham C."/>
            <person name="Pham P."/>
            <person name="Pu L.-L."/>
            <person name="Puazo M."/>
            <person name="Raj R."/>
            <person name="Reid J."/>
            <person name="Rouhana J."/>
            <person name="Saada N."/>
            <person name="Shang Y."/>
            <person name="Simmons D."/>
            <person name="Thornton R."/>
            <person name="Warren J."/>
            <person name="Weissenberger G."/>
            <person name="Zhang J."/>
            <person name="Zhang L."/>
            <person name="Zhou C."/>
            <person name="Zhu D."/>
            <person name="Muzny D."/>
            <person name="Worley K."/>
            <person name="Gibbs R."/>
        </authorList>
    </citation>
    <scope>NUCLEOTIDE SEQUENCE [LARGE SCALE GENOMIC DNA]</scope>
    <source>
        <strain evidence="2 3">ATCC 11741</strain>
    </source>
</reference>
<name>C2EIV2_9LACO</name>
<dbReference type="AlphaFoldDB" id="C2EIV2"/>
<gene>
    <name evidence="2" type="ORF">HMPREF0545_1574</name>
</gene>
<keyword evidence="1" id="KW-1133">Transmembrane helix</keyword>
<organism evidence="2 3">
    <name type="scientific">Ligilactobacillus salivarius DSM 20555 = ATCC 11741</name>
    <dbReference type="NCBI Taxonomy" id="1423799"/>
    <lineage>
        <taxon>Bacteria</taxon>
        <taxon>Bacillati</taxon>
        <taxon>Bacillota</taxon>
        <taxon>Bacilli</taxon>
        <taxon>Lactobacillales</taxon>
        <taxon>Lactobacillaceae</taxon>
        <taxon>Ligilactobacillus</taxon>
    </lineage>
</organism>
<proteinExistence type="predicted"/>
<keyword evidence="1" id="KW-0472">Membrane</keyword>